<keyword evidence="3" id="KW-1185">Reference proteome</keyword>
<sequence>MSTHDLMRGRSRTIQRPTKPCFPNKRHRWTARGIAPSENRELTLGDIHRARGR</sequence>
<organism evidence="2 3">
    <name type="scientific">Trifolium medium</name>
    <dbReference type="NCBI Taxonomy" id="97028"/>
    <lineage>
        <taxon>Eukaryota</taxon>
        <taxon>Viridiplantae</taxon>
        <taxon>Streptophyta</taxon>
        <taxon>Embryophyta</taxon>
        <taxon>Tracheophyta</taxon>
        <taxon>Spermatophyta</taxon>
        <taxon>Magnoliopsida</taxon>
        <taxon>eudicotyledons</taxon>
        <taxon>Gunneridae</taxon>
        <taxon>Pentapetalae</taxon>
        <taxon>rosids</taxon>
        <taxon>fabids</taxon>
        <taxon>Fabales</taxon>
        <taxon>Fabaceae</taxon>
        <taxon>Papilionoideae</taxon>
        <taxon>50 kb inversion clade</taxon>
        <taxon>NPAAA clade</taxon>
        <taxon>Hologalegina</taxon>
        <taxon>IRL clade</taxon>
        <taxon>Trifolieae</taxon>
        <taxon>Trifolium</taxon>
    </lineage>
</organism>
<feature type="region of interest" description="Disordered" evidence="1">
    <location>
        <begin position="1"/>
        <end position="25"/>
    </location>
</feature>
<evidence type="ECO:0000313" key="3">
    <source>
        <dbReference type="Proteomes" id="UP000265520"/>
    </source>
</evidence>
<evidence type="ECO:0000313" key="2">
    <source>
        <dbReference type="EMBL" id="MCI44254.1"/>
    </source>
</evidence>
<proteinExistence type="predicted"/>
<dbReference type="EMBL" id="LXQA010328056">
    <property type="protein sequence ID" value="MCI44254.1"/>
    <property type="molecule type" value="Genomic_DNA"/>
</dbReference>
<name>A0A392S7T3_9FABA</name>
<comment type="caution">
    <text evidence="2">The sequence shown here is derived from an EMBL/GenBank/DDBJ whole genome shotgun (WGS) entry which is preliminary data.</text>
</comment>
<dbReference type="AlphaFoldDB" id="A0A392S7T3"/>
<feature type="non-terminal residue" evidence="2">
    <location>
        <position position="53"/>
    </location>
</feature>
<dbReference type="Proteomes" id="UP000265520">
    <property type="component" value="Unassembled WGS sequence"/>
</dbReference>
<protein>
    <submittedName>
        <fullName evidence="2">Uncharacterized protein</fullName>
    </submittedName>
</protein>
<accession>A0A392S7T3</accession>
<reference evidence="2 3" key="1">
    <citation type="journal article" date="2018" name="Front. Plant Sci.">
        <title>Red Clover (Trifolium pratense) and Zigzag Clover (T. medium) - A Picture of Genomic Similarities and Differences.</title>
        <authorList>
            <person name="Dluhosova J."/>
            <person name="Istvanek J."/>
            <person name="Nedelnik J."/>
            <person name="Repkova J."/>
        </authorList>
    </citation>
    <scope>NUCLEOTIDE SEQUENCE [LARGE SCALE GENOMIC DNA]</scope>
    <source>
        <strain evidence="3">cv. 10/8</strain>
        <tissue evidence="2">Leaf</tissue>
    </source>
</reference>
<evidence type="ECO:0000256" key="1">
    <source>
        <dbReference type="SAM" id="MobiDB-lite"/>
    </source>
</evidence>